<keyword evidence="2" id="KW-0597">Phosphoprotein</keyword>
<evidence type="ECO:0000256" key="4">
    <source>
        <dbReference type="RuleBase" id="RU003749"/>
    </source>
</evidence>
<dbReference type="EMBL" id="BOMV01000060">
    <property type="protein sequence ID" value="GIE98267.1"/>
    <property type="molecule type" value="Genomic_DNA"/>
</dbReference>
<dbReference type="InterPro" id="IPR003658">
    <property type="entry name" value="Anti-sigma_ant"/>
</dbReference>
<dbReference type="PROSITE" id="PS50801">
    <property type="entry name" value="STAS"/>
    <property type="match status" value="1"/>
</dbReference>
<evidence type="ECO:0000259" key="5">
    <source>
        <dbReference type="PROSITE" id="PS50801"/>
    </source>
</evidence>
<dbReference type="NCBIfam" id="TIGR00377">
    <property type="entry name" value="ant_ant_sig"/>
    <property type="match status" value="1"/>
</dbReference>
<evidence type="ECO:0000256" key="1">
    <source>
        <dbReference type="ARBA" id="ARBA00009013"/>
    </source>
</evidence>
<dbReference type="RefSeq" id="WP_203785285.1">
    <property type="nucleotide sequence ID" value="NZ_BOMV01000060.1"/>
</dbReference>
<gene>
    <name evidence="6" type="primary">rsbV_2</name>
    <name evidence="6" type="ORF">Ari01nite_57320</name>
</gene>
<organism evidence="6 7">
    <name type="scientific">Paractinoplanes rishiriensis</name>
    <dbReference type="NCBI Taxonomy" id="1050105"/>
    <lineage>
        <taxon>Bacteria</taxon>
        <taxon>Bacillati</taxon>
        <taxon>Actinomycetota</taxon>
        <taxon>Actinomycetes</taxon>
        <taxon>Micromonosporales</taxon>
        <taxon>Micromonosporaceae</taxon>
        <taxon>Paractinoplanes</taxon>
    </lineage>
</organism>
<reference evidence="6" key="1">
    <citation type="submission" date="2021-01" db="EMBL/GenBank/DDBJ databases">
        <title>Whole genome shotgun sequence of Actinoplanes rishiriensis NBRC 108556.</title>
        <authorList>
            <person name="Komaki H."/>
            <person name="Tamura T."/>
        </authorList>
    </citation>
    <scope>NUCLEOTIDE SEQUENCE</scope>
    <source>
        <strain evidence="6">NBRC 108556</strain>
    </source>
</reference>
<accession>A0A919K2X6</accession>
<comment type="function">
    <text evidence="3">Positive regulator of sigma-B activity. Non-phosphorylated RsbV binds to RsbW, preventing its association with sigma-B. When phosphorylated, releases RsbW, which is then free to complex with and inactivate sigma-B.</text>
</comment>
<dbReference type="AlphaFoldDB" id="A0A919K2X6"/>
<dbReference type="InterPro" id="IPR002645">
    <property type="entry name" value="STAS_dom"/>
</dbReference>
<sequence>MELSLATRTVAEHTVLEVGGEVDVYTAPRLRERLVELVDAGERNVIVDLGGVEFLDSTGLGVLVGAMKRLRVAHGRFGLVCAKEPLLKIFRITALDQVFPIYPSVEAATGDSDGSGSTS</sequence>
<evidence type="ECO:0000313" key="7">
    <source>
        <dbReference type="Proteomes" id="UP000636960"/>
    </source>
</evidence>
<dbReference type="CDD" id="cd07043">
    <property type="entry name" value="STAS_anti-anti-sigma_factors"/>
    <property type="match status" value="1"/>
</dbReference>
<protein>
    <recommendedName>
        <fullName evidence="4">Anti-sigma factor antagonist</fullName>
    </recommendedName>
</protein>
<proteinExistence type="inferred from homology"/>
<dbReference type="Proteomes" id="UP000636960">
    <property type="component" value="Unassembled WGS sequence"/>
</dbReference>
<name>A0A919K2X6_9ACTN</name>
<dbReference type="SUPFAM" id="SSF52091">
    <property type="entry name" value="SpoIIaa-like"/>
    <property type="match status" value="1"/>
</dbReference>
<dbReference type="Pfam" id="PF01740">
    <property type="entry name" value="STAS"/>
    <property type="match status" value="1"/>
</dbReference>
<evidence type="ECO:0000256" key="2">
    <source>
        <dbReference type="ARBA" id="ARBA00022553"/>
    </source>
</evidence>
<evidence type="ECO:0000256" key="3">
    <source>
        <dbReference type="ARBA" id="ARBA00024670"/>
    </source>
</evidence>
<evidence type="ECO:0000313" key="6">
    <source>
        <dbReference type="EMBL" id="GIE98267.1"/>
    </source>
</evidence>
<dbReference type="GO" id="GO:0043856">
    <property type="term" value="F:anti-sigma factor antagonist activity"/>
    <property type="evidence" value="ECO:0007669"/>
    <property type="project" value="InterPro"/>
</dbReference>
<comment type="similarity">
    <text evidence="1 4">Belongs to the anti-sigma-factor antagonist family.</text>
</comment>
<dbReference type="Gene3D" id="3.30.750.24">
    <property type="entry name" value="STAS domain"/>
    <property type="match status" value="1"/>
</dbReference>
<dbReference type="PANTHER" id="PTHR33495:SF2">
    <property type="entry name" value="ANTI-SIGMA FACTOR ANTAGONIST TM_1081-RELATED"/>
    <property type="match status" value="1"/>
</dbReference>
<keyword evidence="7" id="KW-1185">Reference proteome</keyword>
<dbReference type="PANTHER" id="PTHR33495">
    <property type="entry name" value="ANTI-SIGMA FACTOR ANTAGONIST TM_1081-RELATED-RELATED"/>
    <property type="match status" value="1"/>
</dbReference>
<dbReference type="FunFam" id="3.30.750.24:FF:000001">
    <property type="entry name" value="Anti-sigma factor antagonist"/>
    <property type="match status" value="1"/>
</dbReference>
<feature type="domain" description="STAS" evidence="5">
    <location>
        <begin position="3"/>
        <end position="112"/>
    </location>
</feature>
<dbReference type="InterPro" id="IPR036513">
    <property type="entry name" value="STAS_dom_sf"/>
</dbReference>
<comment type="caution">
    <text evidence="6">The sequence shown here is derived from an EMBL/GenBank/DDBJ whole genome shotgun (WGS) entry which is preliminary data.</text>
</comment>